<feature type="binding site" description="axial binding residue" evidence="8">
    <location>
        <position position="117"/>
    </location>
    <ligand>
        <name>chlorophyll b</name>
        <dbReference type="ChEBI" id="CHEBI:61721"/>
        <label>1</label>
    </ligand>
    <ligandPart>
        <name>Mg</name>
        <dbReference type="ChEBI" id="CHEBI:25107"/>
    </ligandPart>
</feature>
<organism evidence="9 10">
    <name type="scientific">Skeletonema marinoi</name>
    <dbReference type="NCBI Taxonomy" id="267567"/>
    <lineage>
        <taxon>Eukaryota</taxon>
        <taxon>Sar</taxon>
        <taxon>Stramenopiles</taxon>
        <taxon>Ochrophyta</taxon>
        <taxon>Bacillariophyta</taxon>
        <taxon>Coscinodiscophyceae</taxon>
        <taxon>Thalassiosirophycidae</taxon>
        <taxon>Thalassiosirales</taxon>
        <taxon>Skeletonemataceae</taxon>
        <taxon>Skeletonema</taxon>
        <taxon>Skeletonema marinoi-dohrnii complex</taxon>
    </lineage>
</organism>
<dbReference type="InterPro" id="IPR001344">
    <property type="entry name" value="Chloro_AB-bd_pln"/>
</dbReference>
<keyword evidence="8" id="KW-0157">Chromophore</keyword>
<name>A0AAD8XU69_9STRA</name>
<keyword evidence="4" id="KW-0150">Chloroplast</keyword>
<feature type="binding site" evidence="8">
    <location>
        <position position="218"/>
    </location>
    <ligand>
        <name>chlorophyll a</name>
        <dbReference type="ChEBI" id="CHEBI:58416"/>
        <label>1</label>
    </ligand>
</feature>
<reference evidence="9" key="1">
    <citation type="submission" date="2023-06" db="EMBL/GenBank/DDBJ databases">
        <title>Survivors Of The Sea: Transcriptome response of Skeletonema marinoi to long-term dormancy.</title>
        <authorList>
            <person name="Pinder M.I.M."/>
            <person name="Kourtchenko O."/>
            <person name="Robertson E.K."/>
            <person name="Larsson T."/>
            <person name="Maumus F."/>
            <person name="Osuna-Cruz C.M."/>
            <person name="Vancaester E."/>
            <person name="Stenow R."/>
            <person name="Vandepoele K."/>
            <person name="Ploug H."/>
            <person name="Bruchert V."/>
            <person name="Godhe A."/>
            <person name="Topel M."/>
        </authorList>
    </citation>
    <scope>NUCLEOTIDE SEQUENCE</scope>
    <source>
        <strain evidence="9">R05AC</strain>
    </source>
</reference>
<comment type="similarity">
    <text evidence="3">Belongs to the fucoxanthin chlorophyll protein family.</text>
</comment>
<dbReference type="GO" id="GO:0016020">
    <property type="term" value="C:membrane"/>
    <property type="evidence" value="ECO:0007669"/>
    <property type="project" value="InterPro"/>
</dbReference>
<dbReference type="GO" id="GO:0030076">
    <property type="term" value="C:light-harvesting complex"/>
    <property type="evidence" value="ECO:0007669"/>
    <property type="project" value="UniProtKB-KW"/>
</dbReference>
<feature type="binding site" evidence="8">
    <location>
        <position position="115"/>
    </location>
    <ligand>
        <name>chlorophyll a</name>
        <dbReference type="ChEBI" id="CHEBI:58416"/>
        <label>1</label>
    </ligand>
</feature>
<dbReference type="AlphaFoldDB" id="A0AAD8XU69"/>
<keyword evidence="8" id="KW-0148">Chlorophyll</keyword>
<evidence type="ECO:0000256" key="3">
    <source>
        <dbReference type="ARBA" id="ARBA00005933"/>
    </source>
</evidence>
<dbReference type="GO" id="GO:0009765">
    <property type="term" value="P:photosynthesis, light harvesting"/>
    <property type="evidence" value="ECO:0007669"/>
    <property type="project" value="InterPro"/>
</dbReference>
<comment type="caution">
    <text evidence="9">The sequence shown here is derived from an EMBL/GenBank/DDBJ whole genome shotgun (WGS) entry which is preliminary data.</text>
</comment>
<dbReference type="InterPro" id="IPR022796">
    <property type="entry name" value="Chloroa_b-bind"/>
</dbReference>
<feature type="binding site" evidence="8">
    <location>
        <position position="112"/>
    </location>
    <ligand>
        <name>chlorophyll a</name>
        <dbReference type="ChEBI" id="CHEBI:58416"/>
        <label>1</label>
    </ligand>
</feature>
<gene>
    <name evidence="9" type="ORF">QTG54_015723</name>
</gene>
<feature type="binding site" description="axial binding residue" evidence="8">
    <location>
        <position position="220"/>
    </location>
    <ligand>
        <name>chlorophyll a</name>
        <dbReference type="ChEBI" id="CHEBI:58416"/>
        <label>4</label>
    </ligand>
    <ligandPart>
        <name>Mg</name>
        <dbReference type="ChEBI" id="CHEBI:25107"/>
    </ligandPart>
</feature>
<dbReference type="GO" id="GO:0016168">
    <property type="term" value="F:chlorophyll binding"/>
    <property type="evidence" value="ECO:0007669"/>
    <property type="project" value="UniProtKB-KW"/>
</dbReference>
<protein>
    <submittedName>
        <fullName evidence="9">Chlorophyll a-b binding domain-containing protein</fullName>
    </submittedName>
</protein>
<evidence type="ECO:0000313" key="9">
    <source>
        <dbReference type="EMBL" id="KAK1733550.1"/>
    </source>
</evidence>
<feature type="binding site" evidence="8">
    <location>
        <position position="90"/>
    </location>
    <ligand>
        <name>chlorophyll a</name>
        <dbReference type="ChEBI" id="CHEBI:58416"/>
        <label>1</label>
    </ligand>
</feature>
<evidence type="ECO:0000256" key="4">
    <source>
        <dbReference type="ARBA" id="ARBA00022528"/>
    </source>
</evidence>
<accession>A0AAD8XU69</accession>
<comment type="subcellular location">
    <subcellularLocation>
        <location evidence="2">Plastid</location>
        <location evidence="2">Chloroplast</location>
    </subcellularLocation>
</comment>
<sequence length="248" mass="26804">MLHANPPSSSTCCPIPLDRPKDLFNYSTTMMKCTAILALAGSAAAFAPAQQAARMSTAMDATAAQKDFFGLKENVDFSKELGVQAPLGLWDPLGLLKESEDYESFNDLREKEIKHGRVAMLAVVGYLTTAAGIRFPGAEDIPAGMASWGALLETKDGMNVLYQMGAFFVAAEIANREAPWTGVTAEFPGDYRNGKLDFGWDKFSDETKMKKRAIELNNGRAAMMGIWGLVIHEMMGVSILPGGLLPGQ</sequence>
<dbReference type="GO" id="GO:0009507">
    <property type="term" value="C:chloroplast"/>
    <property type="evidence" value="ECO:0007669"/>
    <property type="project" value="UniProtKB-SubCell"/>
</dbReference>
<evidence type="ECO:0000256" key="8">
    <source>
        <dbReference type="PIRSR" id="PIRSR601344-1"/>
    </source>
</evidence>
<keyword evidence="6" id="KW-0934">Plastid</keyword>
<dbReference type="PANTHER" id="PTHR21649">
    <property type="entry name" value="CHLOROPHYLL A/B BINDING PROTEIN"/>
    <property type="match status" value="1"/>
</dbReference>
<keyword evidence="7" id="KW-0437">Light-harvesting polypeptide</keyword>
<feature type="binding site" evidence="8">
    <location>
        <position position="215"/>
    </location>
    <ligand>
        <name>chlorophyll a</name>
        <dbReference type="ChEBI" id="CHEBI:58416"/>
        <label>1</label>
    </ligand>
</feature>
<evidence type="ECO:0000256" key="5">
    <source>
        <dbReference type="ARBA" id="ARBA00022531"/>
    </source>
</evidence>
<evidence type="ECO:0000313" key="10">
    <source>
        <dbReference type="Proteomes" id="UP001224775"/>
    </source>
</evidence>
<dbReference type="Gene3D" id="1.10.3460.10">
    <property type="entry name" value="Chlorophyll a/b binding protein domain"/>
    <property type="match status" value="1"/>
</dbReference>
<keyword evidence="5" id="KW-0602">Photosynthesis</keyword>
<dbReference type="Proteomes" id="UP001224775">
    <property type="component" value="Unassembled WGS sequence"/>
</dbReference>
<proteinExistence type="inferred from homology"/>
<dbReference type="EMBL" id="JATAAI010000047">
    <property type="protein sequence ID" value="KAK1733550.1"/>
    <property type="molecule type" value="Genomic_DNA"/>
</dbReference>
<evidence type="ECO:0000256" key="7">
    <source>
        <dbReference type="ARBA" id="ARBA00023243"/>
    </source>
</evidence>
<dbReference type="Pfam" id="PF00504">
    <property type="entry name" value="Chloroa_b-bind"/>
    <property type="match status" value="1"/>
</dbReference>
<comment type="function">
    <text evidence="1">The light-harvesting complex (LHC) functions as a light receptor, it captures and delivers excitation energy to photosystems with which it is closely associated. Energy is transferred from the carotenoid and chlorophyll C (or B) to chlorophyll A and the photosynthetic reaction centers where it is used to synthesize ATP and reducing power.</text>
</comment>
<evidence type="ECO:0000256" key="6">
    <source>
        <dbReference type="ARBA" id="ARBA00022640"/>
    </source>
</evidence>
<evidence type="ECO:0000256" key="2">
    <source>
        <dbReference type="ARBA" id="ARBA00004229"/>
    </source>
</evidence>
<evidence type="ECO:0000256" key="1">
    <source>
        <dbReference type="ARBA" id="ARBA00004022"/>
    </source>
</evidence>
<keyword evidence="10" id="KW-1185">Reference proteome</keyword>
<dbReference type="SUPFAM" id="SSF103511">
    <property type="entry name" value="Chlorophyll a-b binding protein"/>
    <property type="match status" value="1"/>
</dbReference>